<dbReference type="Gene3D" id="3.20.20.70">
    <property type="entry name" value="Aldolase class I"/>
    <property type="match status" value="1"/>
</dbReference>
<dbReference type="GO" id="GO:0004640">
    <property type="term" value="F:phosphoribosylanthranilate isomerase activity"/>
    <property type="evidence" value="ECO:0007669"/>
    <property type="project" value="UniProtKB-UniRule"/>
</dbReference>
<dbReference type="KEGG" id="cty:CTR_3231"/>
<comment type="similarity">
    <text evidence="9">Belongs to the TrpF family.</text>
</comment>
<proteinExistence type="inferred from homology"/>
<keyword evidence="6 9" id="KW-0822">Tryptophan biosynthesis</keyword>
<evidence type="ECO:0000259" key="10">
    <source>
        <dbReference type="Pfam" id="PF00697"/>
    </source>
</evidence>
<name>G4NMH6_CHLT4</name>
<evidence type="ECO:0000256" key="3">
    <source>
        <dbReference type="ARBA" id="ARBA00012572"/>
    </source>
</evidence>
<evidence type="ECO:0000256" key="4">
    <source>
        <dbReference type="ARBA" id="ARBA00022272"/>
    </source>
</evidence>
<protein>
    <recommendedName>
        <fullName evidence="4 9">N-(5'-phosphoribosyl)anthranilate isomerase</fullName>
        <shortName evidence="9">PRAI</shortName>
        <ecNumber evidence="3 9">5.3.1.24</ecNumber>
    </recommendedName>
</protein>
<dbReference type="AlphaFoldDB" id="G4NMH6"/>
<accession>G4NMH6</accession>
<evidence type="ECO:0000256" key="1">
    <source>
        <dbReference type="ARBA" id="ARBA00001164"/>
    </source>
</evidence>
<dbReference type="PATRIC" id="fig|580047.4.peg.360"/>
<dbReference type="EMBL" id="CP002401">
    <property type="protein sequence ID" value="AEP35170.1"/>
    <property type="molecule type" value="Genomic_DNA"/>
</dbReference>
<organism evidence="11 12">
    <name type="scientific">Chlamydia trachomatis serovar A (strain A2497)</name>
    <dbReference type="NCBI Taxonomy" id="580047"/>
    <lineage>
        <taxon>Bacteria</taxon>
        <taxon>Pseudomonadati</taxon>
        <taxon>Chlamydiota</taxon>
        <taxon>Chlamydiia</taxon>
        <taxon>Chlamydiales</taxon>
        <taxon>Chlamydiaceae</taxon>
        <taxon>Chlamydia/Chlamydophila group</taxon>
        <taxon>Chlamydia</taxon>
    </lineage>
</organism>
<keyword evidence="5 9" id="KW-0028">Amino-acid biosynthesis</keyword>
<dbReference type="InterPro" id="IPR001240">
    <property type="entry name" value="PRAI_dom"/>
</dbReference>
<dbReference type="RefSeq" id="WP_009872563.1">
    <property type="nucleotide sequence ID" value="NC_016798.1"/>
</dbReference>
<evidence type="ECO:0000256" key="8">
    <source>
        <dbReference type="ARBA" id="ARBA00023235"/>
    </source>
</evidence>
<keyword evidence="8 9" id="KW-0413">Isomerase</keyword>
<dbReference type="EC" id="5.3.1.24" evidence="3 9"/>
<dbReference type="FunFam" id="3.20.20.70:FF:000361">
    <property type="entry name" value="N-(5'-phosphoribosyl)anthranilate isomerase"/>
    <property type="match status" value="1"/>
</dbReference>
<evidence type="ECO:0000256" key="9">
    <source>
        <dbReference type="HAMAP-Rule" id="MF_00135"/>
    </source>
</evidence>
<comment type="catalytic activity">
    <reaction evidence="1 9">
        <text>N-(5-phospho-beta-D-ribosyl)anthranilate = 1-(2-carboxyphenylamino)-1-deoxy-D-ribulose 5-phosphate</text>
        <dbReference type="Rhea" id="RHEA:21540"/>
        <dbReference type="ChEBI" id="CHEBI:18277"/>
        <dbReference type="ChEBI" id="CHEBI:58613"/>
        <dbReference type="EC" id="5.3.1.24"/>
    </reaction>
</comment>
<dbReference type="InterPro" id="IPR044643">
    <property type="entry name" value="TrpF_fam"/>
</dbReference>
<dbReference type="HAMAP" id="MF_00135">
    <property type="entry name" value="PRAI"/>
    <property type="match status" value="1"/>
</dbReference>
<evidence type="ECO:0000256" key="2">
    <source>
        <dbReference type="ARBA" id="ARBA00004664"/>
    </source>
</evidence>
<dbReference type="CDD" id="cd00405">
    <property type="entry name" value="PRAI"/>
    <property type="match status" value="1"/>
</dbReference>
<evidence type="ECO:0000256" key="6">
    <source>
        <dbReference type="ARBA" id="ARBA00022822"/>
    </source>
</evidence>
<dbReference type="PANTHER" id="PTHR42894:SF1">
    <property type="entry name" value="N-(5'-PHOSPHORIBOSYL)ANTHRANILATE ISOMERASE"/>
    <property type="match status" value="1"/>
</dbReference>
<dbReference type="GO" id="GO:0000162">
    <property type="term" value="P:L-tryptophan biosynthetic process"/>
    <property type="evidence" value="ECO:0007669"/>
    <property type="project" value="UniProtKB-UniRule"/>
</dbReference>
<evidence type="ECO:0000256" key="5">
    <source>
        <dbReference type="ARBA" id="ARBA00022605"/>
    </source>
</evidence>
<sequence>MKVKICGITHPDDAREAAKAGADYIGMIFAKDSRRCVSEEKAKYIVEAIQEGNSEPVGVFPEHSVEEILAITETTGITSIQLSGEDILFKFSQLREHFSIFYVVSVYSNGQPSAALPPMNDAVTVVYDHIGGERGSPFDWKAFSPFQHNNWMLGGGVNLWNIKEGISLLNPRGIDVSSGVECPGILRKDIFLMQALINSAKELSSSTL</sequence>
<dbReference type="NCBIfam" id="NF002303">
    <property type="entry name" value="PRK01222.2-3"/>
    <property type="match status" value="1"/>
</dbReference>
<feature type="domain" description="N-(5'phosphoribosyl) anthranilate isomerase (PRAI)" evidence="10">
    <location>
        <begin position="3"/>
        <end position="197"/>
    </location>
</feature>
<keyword evidence="7 9" id="KW-0057">Aromatic amino acid biosynthesis</keyword>
<dbReference type="Pfam" id="PF00697">
    <property type="entry name" value="PRAI"/>
    <property type="match status" value="1"/>
</dbReference>
<evidence type="ECO:0000256" key="7">
    <source>
        <dbReference type="ARBA" id="ARBA00023141"/>
    </source>
</evidence>
<evidence type="ECO:0000313" key="11">
    <source>
        <dbReference type="EMBL" id="AEP35170.1"/>
    </source>
</evidence>
<accession>H1ZQP7</accession>
<dbReference type="KEGG" id="cra:CTO_0354"/>
<reference evidence="11 12" key="1">
    <citation type="journal article" date="2011" name="J. Exp. Med.">
        <title>A live-attenuated chlamydial vaccine protects against trachoma in nonhuman primates.</title>
        <authorList>
            <person name="Kari L."/>
            <person name="Whitmire W.M."/>
            <person name="Olivares-Zavaleta N."/>
            <person name="Goheen M.M."/>
            <person name="Taylor L.D."/>
            <person name="Carlson J.H."/>
            <person name="Sturdevant G.L."/>
            <person name="Lu C."/>
            <person name="Bakios L.E."/>
            <person name="Randall L.B."/>
            <person name="Parnell M.J."/>
            <person name="Zhong G."/>
            <person name="Caldwell H.D."/>
        </authorList>
    </citation>
    <scope>NUCLEOTIDE SEQUENCE [LARGE SCALE GENOMIC DNA]</scope>
    <source>
        <strain evidence="11 12">A2497</strain>
    </source>
</reference>
<dbReference type="PANTHER" id="PTHR42894">
    <property type="entry name" value="N-(5'-PHOSPHORIBOSYL)ANTHRANILATE ISOMERASE"/>
    <property type="match status" value="1"/>
</dbReference>
<evidence type="ECO:0000313" key="12">
    <source>
        <dbReference type="Proteomes" id="UP000009287"/>
    </source>
</evidence>
<dbReference type="InterPro" id="IPR011060">
    <property type="entry name" value="RibuloseP-bd_barrel"/>
</dbReference>
<dbReference type="InterPro" id="IPR013785">
    <property type="entry name" value="Aldolase_TIM"/>
</dbReference>
<dbReference type="SUPFAM" id="SSF51366">
    <property type="entry name" value="Ribulose-phoshate binding barrel"/>
    <property type="match status" value="1"/>
</dbReference>
<comment type="pathway">
    <text evidence="2 9">Amino-acid biosynthesis; L-tryptophan biosynthesis; L-tryptophan from chorismate: step 3/5.</text>
</comment>
<dbReference type="UniPathway" id="UPA00035">
    <property type="reaction ID" value="UER00042"/>
</dbReference>
<gene>
    <name evidence="9" type="primary">trpF</name>
    <name evidence="11" type="ordered locus">CTO_0354</name>
</gene>
<dbReference type="Proteomes" id="UP000009287">
    <property type="component" value="Chromosome"/>
</dbReference>